<dbReference type="AlphaFoldDB" id="M7SAD8"/>
<sequence length="123" mass="12740">MGIIPDELNDPIDDESPKLDVACPSVLEPEHCVVVVMVFVTVDVVLRVVVDVDSDIPDSDNVGLISKLCGIKLAVSTHAIVDITTSKLVVVVVGRTGIKGSGGGVNAHTVEPGPRSKLSTSTA</sequence>
<feature type="region of interest" description="Disordered" evidence="1">
    <location>
        <begin position="101"/>
        <end position="123"/>
    </location>
</feature>
<evidence type="ECO:0000313" key="3">
    <source>
        <dbReference type="Proteomes" id="UP000012174"/>
    </source>
</evidence>
<proteinExistence type="predicted"/>
<dbReference type="KEGG" id="ela:UCREL1_9951"/>
<gene>
    <name evidence="2" type="ORF">UCREL1_9951</name>
</gene>
<evidence type="ECO:0000313" key="2">
    <source>
        <dbReference type="EMBL" id="EMR63109.1"/>
    </source>
</evidence>
<dbReference type="Proteomes" id="UP000012174">
    <property type="component" value="Unassembled WGS sequence"/>
</dbReference>
<reference evidence="3" key="1">
    <citation type="journal article" date="2013" name="Genome Announc.">
        <title>Draft genome sequence of the grapevine dieback fungus Eutypa lata UCR-EL1.</title>
        <authorList>
            <person name="Blanco-Ulate B."/>
            <person name="Rolshausen P.E."/>
            <person name="Cantu D."/>
        </authorList>
    </citation>
    <scope>NUCLEOTIDE SEQUENCE [LARGE SCALE GENOMIC DNA]</scope>
    <source>
        <strain evidence="3">UCR-EL1</strain>
    </source>
</reference>
<evidence type="ECO:0000256" key="1">
    <source>
        <dbReference type="SAM" id="MobiDB-lite"/>
    </source>
</evidence>
<dbReference type="HOGENOM" id="CLU_2015267_0_0_1"/>
<name>M7SAD8_EUTLA</name>
<dbReference type="EMBL" id="KB707274">
    <property type="protein sequence ID" value="EMR63109.1"/>
    <property type="molecule type" value="Genomic_DNA"/>
</dbReference>
<accession>M7SAD8</accession>
<keyword evidence="3" id="KW-1185">Reference proteome</keyword>
<protein>
    <submittedName>
        <fullName evidence="2">Uncharacterized protein</fullName>
    </submittedName>
</protein>
<organism evidence="2 3">
    <name type="scientific">Eutypa lata (strain UCR-EL1)</name>
    <name type="common">Grapevine dieback disease fungus</name>
    <name type="synonym">Eutypa armeniacae</name>
    <dbReference type="NCBI Taxonomy" id="1287681"/>
    <lineage>
        <taxon>Eukaryota</taxon>
        <taxon>Fungi</taxon>
        <taxon>Dikarya</taxon>
        <taxon>Ascomycota</taxon>
        <taxon>Pezizomycotina</taxon>
        <taxon>Sordariomycetes</taxon>
        <taxon>Xylariomycetidae</taxon>
        <taxon>Xylariales</taxon>
        <taxon>Diatrypaceae</taxon>
        <taxon>Eutypa</taxon>
    </lineage>
</organism>